<organism evidence="1 2">
    <name type="scientific">Streptomyces triticirhizae</name>
    <dbReference type="NCBI Taxonomy" id="2483353"/>
    <lineage>
        <taxon>Bacteria</taxon>
        <taxon>Bacillati</taxon>
        <taxon>Actinomycetota</taxon>
        <taxon>Actinomycetes</taxon>
        <taxon>Kitasatosporales</taxon>
        <taxon>Streptomycetaceae</taxon>
        <taxon>Streptomyces</taxon>
    </lineage>
</organism>
<name>A0A3M2LQD4_9ACTN</name>
<protein>
    <submittedName>
        <fullName evidence="1">Uncharacterized protein</fullName>
    </submittedName>
</protein>
<dbReference type="EMBL" id="RFFJ01000124">
    <property type="protein sequence ID" value="RMI37058.1"/>
    <property type="molecule type" value="Genomic_DNA"/>
</dbReference>
<reference evidence="1 2" key="1">
    <citation type="submission" date="2018-10" db="EMBL/GenBank/DDBJ databases">
        <title>Isolation, diversity and antifungal activity of actinobacteria from wheat.</title>
        <authorList>
            <person name="Han C."/>
        </authorList>
    </citation>
    <scope>NUCLEOTIDE SEQUENCE [LARGE SCALE GENOMIC DNA]</scope>
    <source>
        <strain evidence="1 2">NEAU-YY642</strain>
    </source>
</reference>
<accession>A0A3M2LQD4</accession>
<dbReference type="Proteomes" id="UP000278673">
    <property type="component" value="Unassembled WGS sequence"/>
</dbReference>
<proteinExistence type="predicted"/>
<feature type="non-terminal residue" evidence="1">
    <location>
        <position position="1"/>
    </location>
</feature>
<evidence type="ECO:0000313" key="1">
    <source>
        <dbReference type="EMBL" id="RMI37058.1"/>
    </source>
</evidence>
<sequence length="69" mass="6872">ERDTGPLGRHTAVPWAATAGPPGAGAVLAALVTLERVDAGGALPRPRLAVAAGHITAHWPAGPPTEIPL</sequence>
<keyword evidence="2" id="KW-1185">Reference proteome</keyword>
<dbReference type="AlphaFoldDB" id="A0A3M2LQD4"/>
<evidence type="ECO:0000313" key="2">
    <source>
        <dbReference type="Proteomes" id="UP000278673"/>
    </source>
</evidence>
<comment type="caution">
    <text evidence="1">The sequence shown here is derived from an EMBL/GenBank/DDBJ whole genome shotgun (WGS) entry which is preliminary data.</text>
</comment>
<gene>
    <name evidence="1" type="ORF">EBN88_20040</name>
</gene>